<proteinExistence type="predicted"/>
<organism evidence="2 3">
    <name type="scientific">Filibacter tadaridae</name>
    <dbReference type="NCBI Taxonomy" id="2483811"/>
    <lineage>
        <taxon>Bacteria</taxon>
        <taxon>Bacillati</taxon>
        <taxon>Bacillota</taxon>
        <taxon>Bacilli</taxon>
        <taxon>Bacillales</taxon>
        <taxon>Caryophanaceae</taxon>
        <taxon>Filibacter</taxon>
    </lineage>
</organism>
<sequence>MDEIKVLVNALSKDELVAVVRRFRIEIHGFQRNFELAPIEMLRSFLIKELKQGLRPKRKGRKNTTIPEVYELISSSFAQKHPDFEKLSLEEMGLMVEMGLEYSPGAILSLVYTKFPSKYEEYKVKLADNMKEGEPLLNGIFKELTVDEKMNILREEVLTKADLYSRLKEYISQIEEEKGEVFYGEVHRKVNHSDEKSFINELFVTPTNFRHIPMLAFLIEKNRYLEANYSFLLQHVIQSFDDQKLTEVYRTVDGLEEEVDKKENELCEIKGESKRLEDVEEHYGRLKERYTEVNQDNEALRASLVRLSEIQKSNEPFLRYFHNLLAKHRAIIVTSDTELFRNMEIMDYVEGVQEFHCHRKGKNTHRYQDKTVLISRTSFVSTSEWMVTKRFFESSNIYYFELSGYDISGYIEQIIENLHKERMRIY</sequence>
<evidence type="ECO:0000256" key="1">
    <source>
        <dbReference type="SAM" id="Coils"/>
    </source>
</evidence>
<dbReference type="Proteomes" id="UP000270468">
    <property type="component" value="Unassembled WGS sequence"/>
</dbReference>
<dbReference type="AlphaFoldDB" id="A0A3P5XCH4"/>
<reference evidence="2 3" key="1">
    <citation type="submission" date="2018-11" db="EMBL/GenBank/DDBJ databases">
        <authorList>
            <person name="Criscuolo A."/>
        </authorList>
    </citation>
    <scope>NUCLEOTIDE SEQUENCE [LARGE SCALE GENOMIC DNA]</scope>
    <source>
        <strain evidence="2">ATB-66</strain>
    </source>
</reference>
<evidence type="ECO:0000313" key="3">
    <source>
        <dbReference type="Proteomes" id="UP000270468"/>
    </source>
</evidence>
<evidence type="ECO:0000313" key="2">
    <source>
        <dbReference type="EMBL" id="VDC32366.1"/>
    </source>
</evidence>
<accession>A0A3P5XCH4</accession>
<keyword evidence="3" id="KW-1185">Reference proteome</keyword>
<feature type="coiled-coil region" evidence="1">
    <location>
        <begin position="245"/>
        <end position="303"/>
    </location>
</feature>
<gene>
    <name evidence="2" type="ORF">FILTAD_02599</name>
</gene>
<dbReference type="EMBL" id="UXAV01000044">
    <property type="protein sequence ID" value="VDC32366.1"/>
    <property type="molecule type" value="Genomic_DNA"/>
</dbReference>
<dbReference type="OrthoDB" id="2989856at2"/>
<dbReference type="RefSeq" id="WP_124071412.1">
    <property type="nucleotide sequence ID" value="NZ_CBCRXF010000002.1"/>
</dbReference>
<keyword evidence="1" id="KW-0175">Coiled coil</keyword>
<protein>
    <submittedName>
        <fullName evidence="2">Uncharacterized protein</fullName>
    </submittedName>
</protein>
<name>A0A3P5XCH4_9BACL</name>